<evidence type="ECO:0000313" key="2">
    <source>
        <dbReference type="Proteomes" id="UP000318437"/>
    </source>
</evidence>
<reference evidence="1 2" key="1">
    <citation type="submission" date="2019-02" db="EMBL/GenBank/DDBJ databases">
        <title>Deep-cultivation of Planctomycetes and their phenomic and genomic characterization uncovers novel biology.</title>
        <authorList>
            <person name="Wiegand S."/>
            <person name="Jogler M."/>
            <person name="Boedeker C."/>
            <person name="Pinto D."/>
            <person name="Vollmers J."/>
            <person name="Rivas-Marin E."/>
            <person name="Kohn T."/>
            <person name="Peeters S.H."/>
            <person name="Heuer A."/>
            <person name="Rast P."/>
            <person name="Oberbeckmann S."/>
            <person name="Bunk B."/>
            <person name="Jeske O."/>
            <person name="Meyerdierks A."/>
            <person name="Storesund J.E."/>
            <person name="Kallscheuer N."/>
            <person name="Luecker S."/>
            <person name="Lage O.M."/>
            <person name="Pohl T."/>
            <person name="Merkel B.J."/>
            <person name="Hornburger P."/>
            <person name="Mueller R.-W."/>
            <person name="Bruemmer F."/>
            <person name="Labrenz M."/>
            <person name="Spormann A.M."/>
            <person name="Op Den Camp H."/>
            <person name="Overmann J."/>
            <person name="Amann R."/>
            <person name="Jetten M.S.M."/>
            <person name="Mascher T."/>
            <person name="Medema M.H."/>
            <person name="Devos D.P."/>
            <person name="Kaster A.-K."/>
            <person name="Ovreas L."/>
            <person name="Rohde M."/>
            <person name="Galperin M.Y."/>
            <person name="Jogler C."/>
        </authorList>
    </citation>
    <scope>NUCLEOTIDE SEQUENCE [LARGE SCALE GENOMIC DNA]</scope>
    <source>
        <strain evidence="1 2">Pla144</strain>
    </source>
</reference>
<keyword evidence="2" id="KW-1185">Reference proteome</keyword>
<evidence type="ECO:0000313" key="1">
    <source>
        <dbReference type="EMBL" id="TWU21300.1"/>
    </source>
</evidence>
<name>A0A5C6C9N5_9BACT</name>
<protein>
    <submittedName>
        <fullName evidence="1">Uncharacterized protein</fullName>
    </submittedName>
</protein>
<dbReference type="EMBL" id="SJPS01000011">
    <property type="protein sequence ID" value="TWU21300.1"/>
    <property type="molecule type" value="Genomic_DNA"/>
</dbReference>
<dbReference type="AlphaFoldDB" id="A0A5C6C9N5"/>
<dbReference type="Proteomes" id="UP000318437">
    <property type="component" value="Unassembled WGS sequence"/>
</dbReference>
<comment type="caution">
    <text evidence="1">The sequence shown here is derived from an EMBL/GenBank/DDBJ whole genome shotgun (WGS) entry which is preliminary data.</text>
</comment>
<accession>A0A5C6C9N5</accession>
<organism evidence="1 2">
    <name type="scientific">Bythopirellula polymerisocia</name>
    <dbReference type="NCBI Taxonomy" id="2528003"/>
    <lineage>
        <taxon>Bacteria</taxon>
        <taxon>Pseudomonadati</taxon>
        <taxon>Planctomycetota</taxon>
        <taxon>Planctomycetia</taxon>
        <taxon>Pirellulales</taxon>
        <taxon>Lacipirellulaceae</taxon>
        <taxon>Bythopirellula</taxon>
    </lineage>
</organism>
<dbReference type="RefSeq" id="WP_146452938.1">
    <property type="nucleotide sequence ID" value="NZ_SJPS01000011.1"/>
</dbReference>
<sequence length="137" mass="16179">MNSFGEELEAKCGRIVERMNKQYSAPTPATFVGREIALVLDHIGQLKRHQEKQRKQLMRRELEVGSQILNIQDRVDLIPDWQERTRARDEAKRTLDQLMGQSYRLAWESQTALQRLQGRLLELWNMLDQLAEENGYR</sequence>
<gene>
    <name evidence="1" type="ORF">Pla144_47100</name>
</gene>
<proteinExistence type="predicted"/>